<dbReference type="GO" id="GO:0030041">
    <property type="term" value="P:actin filament polymerization"/>
    <property type="evidence" value="ECO:0007669"/>
    <property type="project" value="TreeGrafter"/>
</dbReference>
<dbReference type="PANTHER" id="PTHR45691">
    <property type="entry name" value="PROTEIN DIAPHANOUS"/>
    <property type="match status" value="1"/>
</dbReference>
<feature type="compositionally biased region" description="Basic and acidic residues" evidence="2">
    <location>
        <begin position="592"/>
        <end position="601"/>
    </location>
</feature>
<feature type="compositionally biased region" description="Low complexity" evidence="2">
    <location>
        <begin position="450"/>
        <end position="459"/>
    </location>
</feature>
<feature type="region of interest" description="Disordered" evidence="2">
    <location>
        <begin position="591"/>
        <end position="662"/>
    </location>
</feature>
<dbReference type="PROSITE" id="PS50229">
    <property type="entry name" value="WH1"/>
    <property type="match status" value="1"/>
</dbReference>
<dbReference type="InterPro" id="IPR051412">
    <property type="entry name" value="Formin_Homology_Diaphanous_sf"/>
</dbReference>
<dbReference type="AlphaFoldDB" id="A0A9P8PH86"/>
<reference evidence="5" key="2">
    <citation type="submission" date="2021-01" db="EMBL/GenBank/DDBJ databases">
        <authorList>
            <person name="Schikora-Tamarit M.A."/>
        </authorList>
    </citation>
    <scope>NUCLEOTIDE SEQUENCE</scope>
    <source>
        <strain evidence="5">CBS6341</strain>
    </source>
</reference>
<dbReference type="GO" id="GO:0071933">
    <property type="term" value="F:Arp2/3 complex binding"/>
    <property type="evidence" value="ECO:0007669"/>
    <property type="project" value="UniProtKB-ARBA"/>
</dbReference>
<dbReference type="InterPro" id="IPR033927">
    <property type="entry name" value="WASPfam_EVH1"/>
</dbReference>
<feature type="compositionally biased region" description="Pro residues" evidence="2">
    <location>
        <begin position="526"/>
        <end position="535"/>
    </location>
</feature>
<dbReference type="Pfam" id="PF00568">
    <property type="entry name" value="WH1"/>
    <property type="match status" value="1"/>
</dbReference>
<reference evidence="5" key="1">
    <citation type="journal article" date="2021" name="Open Biol.">
        <title>Shared evolutionary footprints suggest mitochondrial oxidative damage underlies multiple complex I losses in fungi.</title>
        <authorList>
            <person name="Schikora-Tamarit M.A."/>
            <person name="Marcet-Houben M."/>
            <person name="Nosek J."/>
            <person name="Gabaldon T."/>
        </authorList>
    </citation>
    <scope>NUCLEOTIDE SEQUENCE</scope>
    <source>
        <strain evidence="5">CBS6341</strain>
    </source>
</reference>
<dbReference type="OrthoDB" id="8963340at2759"/>
<organism evidence="5 6">
    <name type="scientific">Wickerhamomyces mucosus</name>
    <dbReference type="NCBI Taxonomy" id="1378264"/>
    <lineage>
        <taxon>Eukaryota</taxon>
        <taxon>Fungi</taxon>
        <taxon>Dikarya</taxon>
        <taxon>Ascomycota</taxon>
        <taxon>Saccharomycotina</taxon>
        <taxon>Saccharomycetes</taxon>
        <taxon>Phaffomycetales</taxon>
        <taxon>Wickerhamomycetaceae</taxon>
        <taxon>Wickerhamomyces</taxon>
    </lineage>
</organism>
<keyword evidence="1" id="KW-0597">Phosphoprotein</keyword>
<dbReference type="InterPro" id="IPR000697">
    <property type="entry name" value="WH1/EVH1_dom"/>
</dbReference>
<feature type="domain" description="WH2" evidence="4">
    <location>
        <begin position="576"/>
        <end position="596"/>
    </location>
</feature>
<feature type="compositionally biased region" description="Polar residues" evidence="2">
    <location>
        <begin position="302"/>
        <end position="311"/>
    </location>
</feature>
<dbReference type="FunFam" id="2.30.29.30:FF:000281">
    <property type="entry name" value="Actin associated protein"/>
    <property type="match status" value="1"/>
</dbReference>
<sequence length="662" mass="71922">MALDSVNKEKVKRVIPKASNKVIDAAVARLYIAYPDPNSWTYTGLSGAVILADDLVGHTFFLKLVDINGHKGVLWDQELYIDFKYNQDRSFFHSFETEDCLMGLLFDDTNDASHFFKRVSTREKHGSKKTVQNKAAIALKKKPEAPKPPGPRGEHHNNTITSSEQQKIRKTTNVLYYDDSPPPEWRSLYAELSNAGITEDMIADNKEFIKDYINQQGGPLVGLEPPIPRKYQRKLSQKDSFAEPLNHHHTVKKKAPPPPPSGPLGSSTASRARSSTVNSIGSSQQQSISSSPNSEDELSLSAETSSNNSDQKLVHKVPPLLSTPIHNVPPPLYNNAHDQNRIPNSMDFAGTSKPIPSRTSSSNPASSALNSTRVPPPAIPPRNPEKLPFLPPRSVPQSPSDSKSFPVRGRPAPPAPPPRKSGAPPPAPPPRRSGAPPPAPPARSQPPSIPSRQPIPVSSQHQQQPIINNVIESIPPPPKISFAQKNIPSPPPLPQQQQEPPSASQQDIPPPPPLPLQVQQLQHQQPVPPPPPLPPQVQQLQHQQPVPPPPSLPQFVSQTEPPVFHSVTVPSSCIDDRDALLASIRGAGGVESLKKVDKSQLDRPSIILREQRGEISTNTTGSSPSTGAPSNGGSLADAIQAALNSRKNKVSRSDDESDGEEW</sequence>
<dbReference type="GO" id="GO:0003779">
    <property type="term" value="F:actin binding"/>
    <property type="evidence" value="ECO:0007669"/>
    <property type="project" value="InterPro"/>
</dbReference>
<evidence type="ECO:0008006" key="7">
    <source>
        <dbReference type="Google" id="ProtNLM"/>
    </source>
</evidence>
<feature type="compositionally biased region" description="Low complexity" evidence="2">
    <location>
        <begin position="356"/>
        <end position="372"/>
    </location>
</feature>
<dbReference type="InterPro" id="IPR011993">
    <property type="entry name" value="PH-like_dom_sf"/>
</dbReference>
<evidence type="ECO:0000313" key="6">
    <source>
        <dbReference type="Proteomes" id="UP000769528"/>
    </source>
</evidence>
<feature type="compositionally biased region" description="Low complexity" evidence="2">
    <location>
        <begin position="263"/>
        <end position="293"/>
    </location>
</feature>
<dbReference type="Gene3D" id="2.30.29.30">
    <property type="entry name" value="Pleckstrin-homology domain (PH domain)/Phosphotyrosine-binding domain (PTB)"/>
    <property type="match status" value="1"/>
</dbReference>
<dbReference type="SMART" id="SM00461">
    <property type="entry name" value="WH1"/>
    <property type="match status" value="1"/>
</dbReference>
<gene>
    <name evidence="5" type="ORF">WICMUC_004721</name>
</gene>
<dbReference type="GO" id="GO:0005884">
    <property type="term" value="C:actin filament"/>
    <property type="evidence" value="ECO:0007669"/>
    <property type="project" value="TreeGrafter"/>
</dbReference>
<dbReference type="EMBL" id="JAEUBF010001283">
    <property type="protein sequence ID" value="KAH3671204.1"/>
    <property type="molecule type" value="Genomic_DNA"/>
</dbReference>
<feature type="region of interest" description="Disordered" evidence="2">
    <location>
        <begin position="138"/>
        <end position="166"/>
    </location>
</feature>
<comment type="caution">
    <text evidence="5">The sequence shown here is derived from an EMBL/GenBank/DDBJ whole genome shotgun (WGS) entry which is preliminary data.</text>
</comment>
<feature type="compositionally biased region" description="Polar residues" evidence="2">
    <location>
        <begin position="460"/>
        <end position="471"/>
    </location>
</feature>
<feature type="compositionally biased region" description="Low complexity" evidence="2">
    <location>
        <begin position="495"/>
        <end position="506"/>
    </location>
</feature>
<dbReference type="SUPFAM" id="SSF50729">
    <property type="entry name" value="PH domain-like"/>
    <property type="match status" value="1"/>
</dbReference>
<feature type="compositionally biased region" description="Low complexity" evidence="2">
    <location>
        <begin position="616"/>
        <end position="634"/>
    </location>
</feature>
<dbReference type="Proteomes" id="UP000769528">
    <property type="component" value="Unassembled WGS sequence"/>
</dbReference>
<feature type="region of interest" description="Disordered" evidence="2">
    <location>
        <begin position="244"/>
        <end position="567"/>
    </location>
</feature>
<dbReference type="PANTHER" id="PTHR45691:SF6">
    <property type="entry name" value="PROTEIN DIAPHANOUS"/>
    <property type="match status" value="1"/>
</dbReference>
<dbReference type="GO" id="GO:0030479">
    <property type="term" value="C:actin cortical patch"/>
    <property type="evidence" value="ECO:0007669"/>
    <property type="project" value="UniProtKB-ARBA"/>
</dbReference>
<evidence type="ECO:0000313" key="5">
    <source>
        <dbReference type="EMBL" id="KAH3671204.1"/>
    </source>
</evidence>
<evidence type="ECO:0000259" key="4">
    <source>
        <dbReference type="PROSITE" id="PS51082"/>
    </source>
</evidence>
<accession>A0A9P8PH86</accession>
<feature type="compositionally biased region" description="Low complexity" evidence="2">
    <location>
        <begin position="516"/>
        <end position="525"/>
    </location>
</feature>
<evidence type="ECO:0000256" key="1">
    <source>
        <dbReference type="ARBA" id="ARBA00022553"/>
    </source>
</evidence>
<dbReference type="InterPro" id="IPR003124">
    <property type="entry name" value="WH2_dom"/>
</dbReference>
<evidence type="ECO:0000259" key="3">
    <source>
        <dbReference type="PROSITE" id="PS50229"/>
    </source>
</evidence>
<protein>
    <recommendedName>
        <fullName evidence="7">WH1 domain-containing protein</fullName>
    </recommendedName>
</protein>
<name>A0A9P8PH86_9ASCO</name>
<keyword evidence="6" id="KW-1185">Reference proteome</keyword>
<feature type="domain" description="WH1" evidence="3">
    <location>
        <begin position="15"/>
        <end position="126"/>
    </location>
</feature>
<proteinExistence type="predicted"/>
<feature type="compositionally biased region" description="Pro residues" evidence="2">
    <location>
        <begin position="411"/>
        <end position="449"/>
    </location>
</feature>
<evidence type="ECO:0000256" key="2">
    <source>
        <dbReference type="SAM" id="MobiDB-lite"/>
    </source>
</evidence>
<dbReference type="CDD" id="cd01205">
    <property type="entry name" value="EVH1_WASP-like"/>
    <property type="match status" value="1"/>
</dbReference>
<dbReference type="GO" id="GO:0045010">
    <property type="term" value="P:actin nucleation"/>
    <property type="evidence" value="ECO:0007669"/>
    <property type="project" value="UniProtKB-ARBA"/>
</dbReference>
<dbReference type="PROSITE" id="PS51082">
    <property type="entry name" value="WH2"/>
    <property type="match status" value="1"/>
</dbReference>